<reference evidence="2" key="1">
    <citation type="submission" date="2016-04" db="EMBL/GenBank/DDBJ databases">
        <title>Cephalotus genome sequencing.</title>
        <authorList>
            <person name="Fukushima K."/>
            <person name="Hasebe M."/>
            <person name="Fang X."/>
        </authorList>
    </citation>
    <scope>NUCLEOTIDE SEQUENCE [LARGE SCALE GENOMIC DNA]</scope>
    <source>
        <strain evidence="2">cv. St1</strain>
    </source>
</reference>
<keyword evidence="2" id="KW-1185">Reference proteome</keyword>
<dbReference type="AlphaFoldDB" id="A0A1Q3C2J1"/>
<protein>
    <recommendedName>
        <fullName evidence="3">UBN2_2 domain-containing protein</fullName>
    </recommendedName>
</protein>
<dbReference type="EMBL" id="BDDD01001231">
    <property type="protein sequence ID" value="GAV74399.1"/>
    <property type="molecule type" value="Genomic_DNA"/>
</dbReference>
<evidence type="ECO:0008006" key="3">
    <source>
        <dbReference type="Google" id="ProtNLM"/>
    </source>
</evidence>
<proteinExistence type="predicted"/>
<accession>A0A1Q3C2J1</accession>
<evidence type="ECO:0000313" key="2">
    <source>
        <dbReference type="Proteomes" id="UP000187406"/>
    </source>
</evidence>
<sequence>NYVDWLRNVIIVLNSEDIDYILEAHMPVLPAEDVSTEDHAIYKKWVADEKKVRSYLMALMRNAMQVQLDGIRNSRAILQHLCELYGENSRNAQFQLTVELYGIKMAEESSVNDHVLKIINVIERLKALG</sequence>
<evidence type="ECO:0000313" key="1">
    <source>
        <dbReference type="EMBL" id="GAV74399.1"/>
    </source>
</evidence>
<gene>
    <name evidence="1" type="ORF">CFOL_v3_17879</name>
</gene>
<dbReference type="Pfam" id="PF14223">
    <property type="entry name" value="Retrotran_gag_2"/>
    <property type="match status" value="1"/>
</dbReference>
<comment type="caution">
    <text evidence="1">The sequence shown here is derived from an EMBL/GenBank/DDBJ whole genome shotgun (WGS) entry which is preliminary data.</text>
</comment>
<feature type="non-terminal residue" evidence="1">
    <location>
        <position position="129"/>
    </location>
</feature>
<dbReference type="Proteomes" id="UP000187406">
    <property type="component" value="Unassembled WGS sequence"/>
</dbReference>
<organism evidence="1 2">
    <name type="scientific">Cephalotus follicularis</name>
    <name type="common">Albany pitcher plant</name>
    <dbReference type="NCBI Taxonomy" id="3775"/>
    <lineage>
        <taxon>Eukaryota</taxon>
        <taxon>Viridiplantae</taxon>
        <taxon>Streptophyta</taxon>
        <taxon>Embryophyta</taxon>
        <taxon>Tracheophyta</taxon>
        <taxon>Spermatophyta</taxon>
        <taxon>Magnoliopsida</taxon>
        <taxon>eudicotyledons</taxon>
        <taxon>Gunneridae</taxon>
        <taxon>Pentapetalae</taxon>
        <taxon>rosids</taxon>
        <taxon>fabids</taxon>
        <taxon>Oxalidales</taxon>
        <taxon>Cephalotaceae</taxon>
        <taxon>Cephalotus</taxon>
    </lineage>
</organism>
<feature type="non-terminal residue" evidence="1">
    <location>
        <position position="1"/>
    </location>
</feature>
<dbReference type="InParanoid" id="A0A1Q3C2J1"/>
<name>A0A1Q3C2J1_CEPFO</name>
<dbReference type="OrthoDB" id="1920930at2759"/>